<dbReference type="AlphaFoldDB" id="A0A419S4A0"/>
<dbReference type="EMBL" id="MBTA01000026">
    <property type="protein sequence ID" value="RKD14471.1"/>
    <property type="molecule type" value="Genomic_DNA"/>
</dbReference>
<dbReference type="RefSeq" id="WP_120182477.1">
    <property type="nucleotide sequence ID" value="NZ_MBTA01000026.1"/>
</dbReference>
<dbReference type="GO" id="GO:0016787">
    <property type="term" value="F:hydrolase activity"/>
    <property type="evidence" value="ECO:0007669"/>
    <property type="project" value="UniProtKB-KW"/>
</dbReference>
<protein>
    <submittedName>
        <fullName evidence="8">Cobalamin biosynthesis protein P47K</fullName>
    </submittedName>
</protein>
<dbReference type="InterPro" id="IPR051316">
    <property type="entry name" value="Zinc-reg_GTPase_activator"/>
</dbReference>
<evidence type="ECO:0000256" key="5">
    <source>
        <dbReference type="ARBA" id="ARBA00045658"/>
    </source>
</evidence>
<gene>
    <name evidence="8" type="ORF">BCY91_08350</name>
</gene>
<reference evidence="8 9" key="1">
    <citation type="submission" date="2016-07" db="EMBL/GenBank/DDBJ databases">
        <title>Genome of Pelobium manganitolerans.</title>
        <authorList>
            <person name="Wu S."/>
            <person name="Wang G."/>
        </authorList>
    </citation>
    <scope>NUCLEOTIDE SEQUENCE [LARGE SCALE GENOMIC DNA]</scope>
    <source>
        <strain evidence="8 9">YS-25</strain>
    </source>
</reference>
<feature type="domain" description="CobW C-terminal" evidence="7">
    <location>
        <begin position="230"/>
        <end position="324"/>
    </location>
</feature>
<evidence type="ECO:0000256" key="2">
    <source>
        <dbReference type="ARBA" id="ARBA00022801"/>
    </source>
</evidence>
<keyword evidence="3" id="KW-0143">Chaperone</keyword>
<comment type="function">
    <text evidence="5">Zinc chaperone that directly transfers zinc cofactor to target proteins, thereby activating them. Zinc is transferred from the CXCC motif in the GTPase domain to the zinc binding site in target proteins in a process requiring GTP hydrolysis.</text>
</comment>
<comment type="similarity">
    <text evidence="4">Belongs to the SIMIBI class G3E GTPase family. ZNG1 subfamily.</text>
</comment>
<proteinExistence type="inferred from homology"/>
<keyword evidence="9" id="KW-1185">Reference proteome</keyword>
<evidence type="ECO:0000313" key="8">
    <source>
        <dbReference type="EMBL" id="RKD14471.1"/>
    </source>
</evidence>
<dbReference type="SUPFAM" id="SSF52540">
    <property type="entry name" value="P-loop containing nucleoside triphosphate hydrolases"/>
    <property type="match status" value="1"/>
</dbReference>
<keyword evidence="2" id="KW-0378">Hydrolase</keyword>
<dbReference type="SUPFAM" id="SSF90002">
    <property type="entry name" value="Hypothetical protein YjiA, C-terminal domain"/>
    <property type="match status" value="1"/>
</dbReference>
<accession>A0A419S4A0</accession>
<evidence type="ECO:0000313" key="9">
    <source>
        <dbReference type="Proteomes" id="UP000283433"/>
    </source>
</evidence>
<evidence type="ECO:0000256" key="3">
    <source>
        <dbReference type="ARBA" id="ARBA00023186"/>
    </source>
</evidence>
<comment type="caution">
    <text evidence="8">The sequence shown here is derived from an EMBL/GenBank/DDBJ whole genome shotgun (WGS) entry which is preliminary data.</text>
</comment>
<dbReference type="OrthoDB" id="9808822at2"/>
<dbReference type="InterPro" id="IPR003495">
    <property type="entry name" value="CobW/HypB/UreG_nucleotide-bd"/>
</dbReference>
<evidence type="ECO:0000259" key="7">
    <source>
        <dbReference type="SMART" id="SM00833"/>
    </source>
</evidence>
<dbReference type="SMART" id="SM00833">
    <property type="entry name" value="CobW_C"/>
    <property type="match status" value="1"/>
</dbReference>
<organism evidence="8 9">
    <name type="scientific">Pelobium manganitolerans</name>
    <dbReference type="NCBI Taxonomy" id="1842495"/>
    <lineage>
        <taxon>Bacteria</taxon>
        <taxon>Pseudomonadati</taxon>
        <taxon>Bacteroidota</taxon>
        <taxon>Sphingobacteriia</taxon>
        <taxon>Sphingobacteriales</taxon>
        <taxon>Sphingobacteriaceae</taxon>
        <taxon>Pelobium</taxon>
    </lineage>
</organism>
<evidence type="ECO:0000256" key="6">
    <source>
        <dbReference type="ARBA" id="ARBA00049117"/>
    </source>
</evidence>
<sequence>MNAVPVTILTGFLGAGKTTFLNYLIKKHPNTKFAIIENEFGEINIDSELVVKTDENIFELSNGCICCSINGDLFNLLNKLVTGRYKYDHLIIETTGIADPSAVAGTFLTDYNIQTAFKLDGTICLIDAENVLEVIANEEEAAKQVLFADYIIFNKCADVDQATLNKVAETISKINPLAESEFTNYAESKKAEILSLKAYDKEKPRLQLGLGAKSAQNIFGIGQEQSFHNIVSQSFVFDQSFDLLKLRHYFTVMLAIQGAWFYRIKGIINVEGISRRLIIQSVKGAPVFTEGAAWRDDETRQTKLVFIGKELKRDILERGIKQCFYKPANL</sequence>
<dbReference type="Gene3D" id="3.40.50.300">
    <property type="entry name" value="P-loop containing nucleotide triphosphate hydrolases"/>
    <property type="match status" value="1"/>
</dbReference>
<evidence type="ECO:0000256" key="4">
    <source>
        <dbReference type="ARBA" id="ARBA00034320"/>
    </source>
</evidence>
<dbReference type="Gene3D" id="3.30.1220.10">
    <property type="entry name" value="CobW-like, C-terminal domain"/>
    <property type="match status" value="1"/>
</dbReference>
<dbReference type="PANTHER" id="PTHR13748:SF62">
    <property type="entry name" value="COBW DOMAIN-CONTAINING PROTEIN"/>
    <property type="match status" value="1"/>
</dbReference>
<dbReference type="InterPro" id="IPR011629">
    <property type="entry name" value="CobW-like_C"/>
</dbReference>
<dbReference type="Proteomes" id="UP000283433">
    <property type="component" value="Unassembled WGS sequence"/>
</dbReference>
<keyword evidence="1" id="KW-0547">Nucleotide-binding</keyword>
<dbReference type="GO" id="GO:0005737">
    <property type="term" value="C:cytoplasm"/>
    <property type="evidence" value="ECO:0007669"/>
    <property type="project" value="TreeGrafter"/>
</dbReference>
<dbReference type="InterPro" id="IPR027417">
    <property type="entry name" value="P-loop_NTPase"/>
</dbReference>
<name>A0A419S4A0_9SPHI</name>
<dbReference type="Pfam" id="PF02492">
    <property type="entry name" value="cobW"/>
    <property type="match status" value="1"/>
</dbReference>
<evidence type="ECO:0000256" key="1">
    <source>
        <dbReference type="ARBA" id="ARBA00022741"/>
    </source>
</evidence>
<dbReference type="Pfam" id="PF07683">
    <property type="entry name" value="CobW_C"/>
    <property type="match status" value="1"/>
</dbReference>
<dbReference type="InterPro" id="IPR036627">
    <property type="entry name" value="CobW-likC_sf"/>
</dbReference>
<dbReference type="GO" id="GO:0000166">
    <property type="term" value="F:nucleotide binding"/>
    <property type="evidence" value="ECO:0007669"/>
    <property type="project" value="UniProtKB-KW"/>
</dbReference>
<dbReference type="CDD" id="cd03112">
    <property type="entry name" value="CobW-like"/>
    <property type="match status" value="1"/>
</dbReference>
<comment type="catalytic activity">
    <reaction evidence="6">
        <text>GTP + H2O = GDP + phosphate + H(+)</text>
        <dbReference type="Rhea" id="RHEA:19669"/>
        <dbReference type="ChEBI" id="CHEBI:15377"/>
        <dbReference type="ChEBI" id="CHEBI:15378"/>
        <dbReference type="ChEBI" id="CHEBI:37565"/>
        <dbReference type="ChEBI" id="CHEBI:43474"/>
        <dbReference type="ChEBI" id="CHEBI:58189"/>
    </reaction>
    <physiologicalReaction direction="left-to-right" evidence="6">
        <dbReference type="Rhea" id="RHEA:19670"/>
    </physiologicalReaction>
</comment>
<dbReference type="PANTHER" id="PTHR13748">
    <property type="entry name" value="COBW-RELATED"/>
    <property type="match status" value="1"/>
</dbReference>